<keyword evidence="5" id="KW-1185">Reference proteome</keyword>
<evidence type="ECO:0000256" key="1">
    <source>
        <dbReference type="ARBA" id="ARBA00006464"/>
    </source>
</evidence>
<dbReference type="RefSeq" id="WP_066522628.1">
    <property type="nucleotide sequence ID" value="NZ_CABMOF010000009.1"/>
</dbReference>
<evidence type="ECO:0000259" key="3">
    <source>
        <dbReference type="Pfam" id="PF02397"/>
    </source>
</evidence>
<name>A0A136Q775_9FIRM</name>
<dbReference type="PATRIC" id="fig|626937.4.peg.564"/>
<organism evidence="4 5">
    <name type="scientific">Christensenella minuta</name>
    <dbReference type="NCBI Taxonomy" id="626937"/>
    <lineage>
        <taxon>Bacteria</taxon>
        <taxon>Bacillati</taxon>
        <taxon>Bacillota</taxon>
        <taxon>Clostridia</taxon>
        <taxon>Christensenellales</taxon>
        <taxon>Christensenellaceae</taxon>
        <taxon>Christensenella</taxon>
    </lineage>
</organism>
<sequence length="207" mass="24290">MYRKYIKRLLDIIFSALSLGILSPVFLVTAILVRAKLGSPVIFRQRRPGKDEKIFTMYKFRTMTDRKDENGELLPDGERLTGFGKKLRSTSIDELPELLNILKGEMSFVGPRPLLKEYLPYYTKEEHHRHDMRPGLTGLAQINGRNDLEWKARFHIDIQYIKHVNFRLDSEVLFRTIAYTVRKKDIKSGNEMVMKDLDVERQDKIDC</sequence>
<dbReference type="AlphaFoldDB" id="A0A136Q775"/>
<dbReference type="STRING" id="626937.HMPREF3293_00574"/>
<keyword evidence="2" id="KW-0812">Transmembrane</keyword>
<dbReference type="PANTHER" id="PTHR30576:SF8">
    <property type="entry name" value="UNDECAPRENYL-PHOSPHATE GALACTOSE PHOSPHOTRANSFERASE"/>
    <property type="match status" value="1"/>
</dbReference>
<comment type="similarity">
    <text evidence="1">Belongs to the bacterial sugar transferase family.</text>
</comment>
<evidence type="ECO:0000313" key="5">
    <source>
        <dbReference type="Proteomes" id="UP000070366"/>
    </source>
</evidence>
<dbReference type="InterPro" id="IPR003362">
    <property type="entry name" value="Bact_transf"/>
</dbReference>
<feature type="domain" description="Bacterial sugar transferase" evidence="3">
    <location>
        <begin position="7"/>
        <end position="180"/>
    </location>
</feature>
<dbReference type="PANTHER" id="PTHR30576">
    <property type="entry name" value="COLANIC BIOSYNTHESIS UDP-GLUCOSE LIPID CARRIER TRANSFERASE"/>
    <property type="match status" value="1"/>
</dbReference>
<gene>
    <name evidence="4" type="ORF">HMPREF3293_00574</name>
</gene>
<keyword evidence="2" id="KW-1133">Transmembrane helix</keyword>
<accession>A0A136Q775</accession>
<proteinExistence type="inferred from homology"/>
<dbReference type="KEGG" id="cmiu:B1H56_09920"/>
<reference evidence="4 5" key="1">
    <citation type="submission" date="2016-02" db="EMBL/GenBank/DDBJ databases">
        <authorList>
            <person name="Wen L."/>
            <person name="He K."/>
            <person name="Yang H."/>
        </authorList>
    </citation>
    <scope>NUCLEOTIDE SEQUENCE [LARGE SCALE GENOMIC DNA]</scope>
    <source>
        <strain evidence="4 5">DSM 22607</strain>
    </source>
</reference>
<dbReference type="EMBL" id="LSZW01000040">
    <property type="protein sequence ID" value="KXK66531.1"/>
    <property type="molecule type" value="Genomic_DNA"/>
</dbReference>
<keyword evidence="2" id="KW-0472">Membrane</keyword>
<keyword evidence="4" id="KW-0808">Transferase</keyword>
<dbReference type="OrthoDB" id="9808602at2"/>
<feature type="transmembrane region" description="Helical" evidence="2">
    <location>
        <begin position="12"/>
        <end position="33"/>
    </location>
</feature>
<evidence type="ECO:0000256" key="2">
    <source>
        <dbReference type="SAM" id="Phobius"/>
    </source>
</evidence>
<dbReference type="Proteomes" id="UP000070366">
    <property type="component" value="Unassembled WGS sequence"/>
</dbReference>
<dbReference type="Pfam" id="PF02397">
    <property type="entry name" value="Bac_transf"/>
    <property type="match status" value="1"/>
</dbReference>
<evidence type="ECO:0000313" key="4">
    <source>
        <dbReference type="EMBL" id="KXK66531.1"/>
    </source>
</evidence>
<comment type="caution">
    <text evidence="4">The sequence shown here is derived from an EMBL/GenBank/DDBJ whole genome shotgun (WGS) entry which is preliminary data.</text>
</comment>
<dbReference type="GO" id="GO:0016780">
    <property type="term" value="F:phosphotransferase activity, for other substituted phosphate groups"/>
    <property type="evidence" value="ECO:0007669"/>
    <property type="project" value="TreeGrafter"/>
</dbReference>
<protein>
    <submittedName>
        <fullName evidence="4">Bacterial sugar transferase</fullName>
    </submittedName>
</protein>